<comment type="caution">
    <text evidence="3">The sequence shown here is derived from an EMBL/GenBank/DDBJ whole genome shotgun (WGS) entry which is preliminary data.</text>
</comment>
<dbReference type="InterPro" id="IPR021858">
    <property type="entry name" value="Fun_TF"/>
</dbReference>
<organism evidence="3 4">
    <name type="scientific">Clonostachys byssicola</name>
    <dbReference type="NCBI Taxonomy" id="160290"/>
    <lineage>
        <taxon>Eukaryota</taxon>
        <taxon>Fungi</taxon>
        <taxon>Dikarya</taxon>
        <taxon>Ascomycota</taxon>
        <taxon>Pezizomycotina</taxon>
        <taxon>Sordariomycetes</taxon>
        <taxon>Hypocreomycetidae</taxon>
        <taxon>Hypocreales</taxon>
        <taxon>Bionectriaceae</taxon>
        <taxon>Clonostachys</taxon>
    </lineage>
</organism>
<evidence type="ECO:0008006" key="5">
    <source>
        <dbReference type="Google" id="ProtNLM"/>
    </source>
</evidence>
<sequence>MRTGPRQLLWQVIRHAMASNSPPGSSFAFVGNPNDAGEARSHAMREHWKQRRQAKDDQKRRAESARQQARQILPKGAYPAREDGTTSSSSTSEPPSTQLDGIPAQALAGMNRALACGSLDPFDMFPVKLTTQHHKLLHHWLSTYATMMFTQSTASNFNPMRDVWLPLDMSNAASFNAIMAHSAAHLARMQGFSTYEEAFKFKAEAVHIVSQWMSDAALSRSDDLIAAVLRLLTFERYWGSEDEWQIHHDGLLRLIEARGGMQSLKENWRLGLPVYLVCLMAKPTWFDSSNQIWDISAPSEASALNPGVASMGGLHRLRSLWLLSFVQDIGTFVANTRGLASLVSTQEALLVIKNSRERLNDQSSELEFTRLACLVGVCVILQGSMPHEQASTPLEVFLGERRESWAGSVNGLYNNLCEILEPEKTQYVLNVTYVLSAMSQEAKKGVELCLLRILRQGGMGYDSMADNITPDVLLSSLDGQ</sequence>
<reference evidence="3 4" key="2">
    <citation type="submission" date="2021-10" db="EMBL/GenBank/DDBJ databases">
        <authorList>
            <person name="Piombo E."/>
        </authorList>
    </citation>
    <scope>NUCLEOTIDE SEQUENCE [LARGE SCALE GENOMIC DNA]</scope>
</reference>
<keyword evidence="4" id="KW-1185">Reference proteome</keyword>
<keyword evidence="1" id="KW-0539">Nucleus</keyword>
<name>A0A9N9UX52_9HYPO</name>
<dbReference type="Pfam" id="PF11951">
    <property type="entry name" value="Fungal_trans_2"/>
    <property type="match status" value="1"/>
</dbReference>
<evidence type="ECO:0000313" key="4">
    <source>
        <dbReference type="Proteomes" id="UP000754883"/>
    </source>
</evidence>
<feature type="region of interest" description="Disordered" evidence="2">
    <location>
        <begin position="20"/>
        <end position="101"/>
    </location>
</feature>
<proteinExistence type="predicted"/>
<evidence type="ECO:0000313" key="3">
    <source>
        <dbReference type="EMBL" id="CAH0002321.1"/>
    </source>
</evidence>
<dbReference type="AlphaFoldDB" id="A0A9N9UX52"/>
<dbReference type="PANTHER" id="PTHR37540:SF5">
    <property type="entry name" value="TRANSCRIPTION FACTOR DOMAIN-CONTAINING PROTEIN"/>
    <property type="match status" value="1"/>
</dbReference>
<accession>A0A9N9UX52</accession>
<dbReference type="PANTHER" id="PTHR37540">
    <property type="entry name" value="TRANSCRIPTION FACTOR (ACR-2), PUTATIVE-RELATED-RELATED"/>
    <property type="match status" value="1"/>
</dbReference>
<evidence type="ECO:0000256" key="2">
    <source>
        <dbReference type="SAM" id="MobiDB-lite"/>
    </source>
</evidence>
<protein>
    <recommendedName>
        <fullName evidence="5">Tachykinin family protein</fullName>
    </recommendedName>
</protein>
<dbReference type="EMBL" id="CABFNO020001560">
    <property type="protein sequence ID" value="CAH0002321.1"/>
    <property type="molecule type" value="Genomic_DNA"/>
</dbReference>
<dbReference type="OrthoDB" id="4159781at2759"/>
<feature type="compositionally biased region" description="Low complexity" evidence="2">
    <location>
        <begin position="85"/>
        <end position="97"/>
    </location>
</feature>
<feature type="compositionally biased region" description="Basic and acidic residues" evidence="2">
    <location>
        <begin position="37"/>
        <end position="64"/>
    </location>
</feature>
<dbReference type="Proteomes" id="UP000754883">
    <property type="component" value="Unassembled WGS sequence"/>
</dbReference>
<gene>
    <name evidence="3" type="ORF">CBYS24578_00001954</name>
</gene>
<evidence type="ECO:0000256" key="1">
    <source>
        <dbReference type="ARBA" id="ARBA00023242"/>
    </source>
</evidence>
<reference evidence="4" key="1">
    <citation type="submission" date="2019-06" db="EMBL/GenBank/DDBJ databases">
        <authorList>
            <person name="Broberg M."/>
        </authorList>
    </citation>
    <scope>NUCLEOTIDE SEQUENCE [LARGE SCALE GENOMIC DNA]</scope>
</reference>